<accession>A0ABN7WZZ6</accession>
<proteinExistence type="predicted"/>
<comment type="caution">
    <text evidence="1">The sequence shown here is derived from an EMBL/GenBank/DDBJ whole genome shotgun (WGS) entry which is preliminary data.</text>
</comment>
<protein>
    <submittedName>
        <fullName evidence="1">24108_t:CDS:1</fullName>
    </submittedName>
</protein>
<evidence type="ECO:0000313" key="2">
    <source>
        <dbReference type="Proteomes" id="UP000789901"/>
    </source>
</evidence>
<organism evidence="1 2">
    <name type="scientific">Gigaspora margarita</name>
    <dbReference type="NCBI Taxonomy" id="4874"/>
    <lineage>
        <taxon>Eukaryota</taxon>
        <taxon>Fungi</taxon>
        <taxon>Fungi incertae sedis</taxon>
        <taxon>Mucoromycota</taxon>
        <taxon>Glomeromycotina</taxon>
        <taxon>Glomeromycetes</taxon>
        <taxon>Diversisporales</taxon>
        <taxon>Gigasporaceae</taxon>
        <taxon>Gigaspora</taxon>
    </lineage>
</organism>
<name>A0ABN7WZZ6_GIGMA</name>
<evidence type="ECO:0000313" key="1">
    <source>
        <dbReference type="EMBL" id="CAG8843742.1"/>
    </source>
</evidence>
<gene>
    <name evidence="1" type="ORF">GMARGA_LOCUS36707</name>
</gene>
<keyword evidence="2" id="KW-1185">Reference proteome</keyword>
<sequence length="81" mass="9080">MDKTFSNINTDAVTVGKVNEFKSVVSEYLKDTLGIYVVAKKVLKNSLKLVESSQNIIVTNLYELNNAVGSYFELKKNSDQM</sequence>
<dbReference type="Proteomes" id="UP000789901">
    <property type="component" value="Unassembled WGS sequence"/>
</dbReference>
<dbReference type="EMBL" id="CAJVQB010073446">
    <property type="protein sequence ID" value="CAG8843742.1"/>
    <property type="molecule type" value="Genomic_DNA"/>
</dbReference>
<feature type="non-terminal residue" evidence="1">
    <location>
        <position position="81"/>
    </location>
</feature>
<reference evidence="1 2" key="1">
    <citation type="submission" date="2021-06" db="EMBL/GenBank/DDBJ databases">
        <authorList>
            <person name="Kallberg Y."/>
            <person name="Tangrot J."/>
            <person name="Rosling A."/>
        </authorList>
    </citation>
    <scope>NUCLEOTIDE SEQUENCE [LARGE SCALE GENOMIC DNA]</scope>
    <source>
        <strain evidence="1 2">120-4 pot B 10/14</strain>
    </source>
</reference>